<evidence type="ECO:0000256" key="1">
    <source>
        <dbReference type="ARBA" id="ARBA00005860"/>
    </source>
</evidence>
<evidence type="ECO:0000256" key="3">
    <source>
        <dbReference type="ARBA" id="ARBA00022723"/>
    </source>
</evidence>
<feature type="transmembrane region" description="Helical" evidence="8">
    <location>
        <begin position="44"/>
        <end position="66"/>
    </location>
</feature>
<keyword evidence="10" id="KW-1185">Reference proteome</keyword>
<keyword evidence="6 7" id="KW-0482">Metalloprotease</keyword>
<dbReference type="SUPFAM" id="SSF55486">
    <property type="entry name" value="Metalloproteases ('zincins'), catalytic domain"/>
    <property type="match status" value="1"/>
</dbReference>
<dbReference type="GO" id="GO:0005737">
    <property type="term" value="C:cytoplasm"/>
    <property type="evidence" value="ECO:0007669"/>
    <property type="project" value="TreeGrafter"/>
</dbReference>
<comment type="similarity">
    <text evidence="1">Belongs to the peptidase M8 family.</text>
</comment>
<comment type="caution">
    <text evidence="9">The sequence shown here is derived from an EMBL/GenBank/DDBJ whole genome shotgun (WGS) entry which is preliminary data.</text>
</comment>
<evidence type="ECO:0000256" key="8">
    <source>
        <dbReference type="SAM" id="Phobius"/>
    </source>
</evidence>
<dbReference type="AlphaFoldDB" id="A0A8J5GN36"/>
<sequence length="190" mass="20881">MGVDCTAEELKEELLLSKISSKIVCDPIEGRKFSEPIFACVGDYGLFLAMLLLSGIVLLPVLLVVATEPAPSSTDSNSHVNVPRHLIAEVETLLLATLIHEVTMQVMDERFGCAVARIVLPRLVMHTRYHYGAFSENFTGLELEDGGGRGTVGSHWEKRLLMNEIMTGSVDTRSVVSEMTLALLEDSGWY</sequence>
<evidence type="ECO:0000256" key="2">
    <source>
        <dbReference type="ARBA" id="ARBA00022670"/>
    </source>
</evidence>
<name>A0A8J5GN36_ZINOF</name>
<evidence type="ECO:0000256" key="4">
    <source>
        <dbReference type="ARBA" id="ARBA00022801"/>
    </source>
</evidence>
<feature type="binding site" evidence="7">
    <location>
        <position position="155"/>
    </location>
    <ligand>
        <name>Zn(2+)</name>
        <dbReference type="ChEBI" id="CHEBI:29105"/>
        <note>catalytic</note>
    </ligand>
</feature>
<dbReference type="Pfam" id="PF01457">
    <property type="entry name" value="Peptidase_M8"/>
    <property type="match status" value="1"/>
</dbReference>
<evidence type="ECO:0000313" key="9">
    <source>
        <dbReference type="EMBL" id="KAG6503327.1"/>
    </source>
</evidence>
<dbReference type="GO" id="GO:0046872">
    <property type="term" value="F:metal ion binding"/>
    <property type="evidence" value="ECO:0007669"/>
    <property type="project" value="UniProtKB-KW"/>
</dbReference>
<comment type="cofactor">
    <cofactor evidence="7">
        <name>Zn(2+)</name>
        <dbReference type="ChEBI" id="CHEBI:29105"/>
    </cofactor>
    <text evidence="7">Binds 1 zinc ion per subunit.</text>
</comment>
<evidence type="ECO:0000256" key="6">
    <source>
        <dbReference type="ARBA" id="ARBA00023049"/>
    </source>
</evidence>
<gene>
    <name evidence="9" type="ORF">ZIOFF_035638</name>
</gene>
<evidence type="ECO:0000313" key="10">
    <source>
        <dbReference type="Proteomes" id="UP000734854"/>
    </source>
</evidence>
<protein>
    <submittedName>
        <fullName evidence="9">Uncharacterized protein</fullName>
    </submittedName>
</protein>
<proteinExistence type="inferred from homology"/>
<dbReference type="FunFam" id="3.90.132.10:FF:000001">
    <property type="entry name" value="leishmanolysin-like peptidase isoform X2"/>
    <property type="match status" value="1"/>
</dbReference>
<reference evidence="9 10" key="1">
    <citation type="submission" date="2020-08" db="EMBL/GenBank/DDBJ databases">
        <title>Plant Genome Project.</title>
        <authorList>
            <person name="Zhang R.-G."/>
        </authorList>
    </citation>
    <scope>NUCLEOTIDE SEQUENCE [LARGE SCALE GENOMIC DNA]</scope>
    <source>
        <tissue evidence="9">Rhizome</tissue>
    </source>
</reference>
<organism evidence="9 10">
    <name type="scientific">Zingiber officinale</name>
    <name type="common">Ginger</name>
    <name type="synonym">Amomum zingiber</name>
    <dbReference type="NCBI Taxonomy" id="94328"/>
    <lineage>
        <taxon>Eukaryota</taxon>
        <taxon>Viridiplantae</taxon>
        <taxon>Streptophyta</taxon>
        <taxon>Embryophyta</taxon>
        <taxon>Tracheophyta</taxon>
        <taxon>Spermatophyta</taxon>
        <taxon>Magnoliopsida</taxon>
        <taxon>Liliopsida</taxon>
        <taxon>Zingiberales</taxon>
        <taxon>Zingiberaceae</taxon>
        <taxon>Zingiber</taxon>
    </lineage>
</organism>
<keyword evidence="4" id="KW-0378">Hydrolase</keyword>
<keyword evidence="5 7" id="KW-0862">Zinc</keyword>
<keyword evidence="3 7" id="KW-0479">Metal-binding</keyword>
<dbReference type="PANTHER" id="PTHR10942:SF0">
    <property type="entry name" value="LEISHMANOLYSIN-LIKE PEPTIDASE"/>
    <property type="match status" value="1"/>
</dbReference>
<dbReference type="EMBL" id="JACMSC010000010">
    <property type="protein sequence ID" value="KAG6503327.1"/>
    <property type="molecule type" value="Genomic_DNA"/>
</dbReference>
<keyword evidence="8" id="KW-0472">Membrane</keyword>
<dbReference type="GO" id="GO:0004222">
    <property type="term" value="F:metalloendopeptidase activity"/>
    <property type="evidence" value="ECO:0007669"/>
    <property type="project" value="InterPro"/>
</dbReference>
<dbReference type="InterPro" id="IPR001577">
    <property type="entry name" value="Peptidase_M8"/>
</dbReference>
<evidence type="ECO:0000256" key="5">
    <source>
        <dbReference type="ARBA" id="ARBA00022833"/>
    </source>
</evidence>
<dbReference type="GO" id="GO:0016020">
    <property type="term" value="C:membrane"/>
    <property type="evidence" value="ECO:0007669"/>
    <property type="project" value="InterPro"/>
</dbReference>
<dbReference type="PANTHER" id="PTHR10942">
    <property type="entry name" value="LEISHMANOLYSIN-LIKE PEPTIDASE"/>
    <property type="match status" value="1"/>
</dbReference>
<dbReference type="GO" id="GO:0006508">
    <property type="term" value="P:proteolysis"/>
    <property type="evidence" value="ECO:0007669"/>
    <property type="project" value="UniProtKB-KW"/>
</dbReference>
<keyword evidence="8" id="KW-1133">Transmembrane helix</keyword>
<accession>A0A8J5GN36</accession>
<dbReference type="Gene3D" id="3.90.132.10">
    <property type="entry name" value="Leishmanolysin , domain 2"/>
    <property type="match status" value="1"/>
</dbReference>
<keyword evidence="2" id="KW-0645">Protease</keyword>
<dbReference type="Proteomes" id="UP000734854">
    <property type="component" value="Unassembled WGS sequence"/>
</dbReference>
<evidence type="ECO:0000256" key="7">
    <source>
        <dbReference type="PIRSR" id="PIRSR601577-2"/>
    </source>
</evidence>
<dbReference type="GO" id="GO:0007155">
    <property type="term" value="P:cell adhesion"/>
    <property type="evidence" value="ECO:0007669"/>
    <property type="project" value="InterPro"/>
</dbReference>
<keyword evidence="8" id="KW-0812">Transmembrane</keyword>